<keyword evidence="5" id="KW-0963">Cytoplasm</keyword>
<dbReference type="EC" id="2.7.11.1" evidence="4"/>
<protein>
    <recommendedName>
        <fullName evidence="4">non-specific serine/threonine protein kinase</fullName>
        <ecNumber evidence="4">2.7.11.1</ecNumber>
    </recommendedName>
</protein>
<evidence type="ECO:0000256" key="3">
    <source>
        <dbReference type="ARBA" id="ARBA00009903"/>
    </source>
</evidence>
<proteinExistence type="inferred from homology"/>
<evidence type="ECO:0000256" key="14">
    <source>
        <dbReference type="PROSITE-ProRule" id="PRU01206"/>
    </source>
</evidence>
<organism evidence="18 19">
    <name type="scientific">Xenoophorus captivus</name>
    <dbReference type="NCBI Taxonomy" id="1517983"/>
    <lineage>
        <taxon>Eukaryota</taxon>
        <taxon>Metazoa</taxon>
        <taxon>Chordata</taxon>
        <taxon>Craniata</taxon>
        <taxon>Vertebrata</taxon>
        <taxon>Euteleostomi</taxon>
        <taxon>Actinopterygii</taxon>
        <taxon>Neopterygii</taxon>
        <taxon>Teleostei</taxon>
        <taxon>Neoteleostei</taxon>
        <taxon>Acanthomorphata</taxon>
        <taxon>Ovalentaria</taxon>
        <taxon>Atherinomorphae</taxon>
        <taxon>Cyprinodontiformes</taxon>
        <taxon>Goodeidae</taxon>
        <taxon>Xenoophorus</taxon>
    </lineage>
</organism>
<dbReference type="InterPro" id="IPR015008">
    <property type="entry name" value="ROCK_Rho-bd_dom"/>
</dbReference>
<dbReference type="InterPro" id="IPR050839">
    <property type="entry name" value="Rho-assoc_Ser/Thr_Kinase"/>
</dbReference>
<evidence type="ECO:0000256" key="7">
    <source>
        <dbReference type="ARBA" id="ARBA00022679"/>
    </source>
</evidence>
<evidence type="ECO:0000256" key="15">
    <source>
        <dbReference type="SAM" id="Coils"/>
    </source>
</evidence>
<name>A0ABV0Q645_9TELE</name>
<comment type="subcellular location">
    <subcellularLocation>
        <location evidence="2">Cytoplasm</location>
        <location evidence="2">Cytoskeleton</location>
    </subcellularLocation>
</comment>
<evidence type="ECO:0000313" key="18">
    <source>
        <dbReference type="EMBL" id="MEQ2191269.1"/>
    </source>
</evidence>
<feature type="region of interest" description="Disordered" evidence="16">
    <location>
        <begin position="1"/>
        <end position="33"/>
    </location>
</feature>
<dbReference type="SUPFAM" id="SSF103652">
    <property type="entry name" value="G protein-binding domain"/>
    <property type="match status" value="1"/>
</dbReference>
<feature type="region of interest" description="Disordered" evidence="16">
    <location>
        <begin position="420"/>
        <end position="443"/>
    </location>
</feature>
<keyword evidence="7" id="KW-0808">Transferase</keyword>
<feature type="non-terminal residue" evidence="18">
    <location>
        <position position="1"/>
    </location>
</feature>
<evidence type="ECO:0000256" key="5">
    <source>
        <dbReference type="ARBA" id="ARBA00022490"/>
    </source>
</evidence>
<evidence type="ECO:0000313" key="19">
    <source>
        <dbReference type="Proteomes" id="UP001434883"/>
    </source>
</evidence>
<evidence type="ECO:0000256" key="16">
    <source>
        <dbReference type="SAM" id="MobiDB-lite"/>
    </source>
</evidence>
<evidence type="ECO:0000256" key="12">
    <source>
        <dbReference type="ARBA" id="ARBA00023054"/>
    </source>
</evidence>
<keyword evidence="12 14" id="KW-0175">Coiled coil</keyword>
<keyword evidence="10" id="KW-0067">ATP-binding</keyword>
<feature type="domain" description="RhoBD" evidence="17">
    <location>
        <begin position="268"/>
        <end position="336"/>
    </location>
</feature>
<reference evidence="18 19" key="1">
    <citation type="submission" date="2021-06" db="EMBL/GenBank/DDBJ databases">
        <authorList>
            <person name="Palmer J.M."/>
        </authorList>
    </citation>
    <scope>NUCLEOTIDE SEQUENCE [LARGE SCALE GENOMIC DNA]</scope>
    <source>
        <strain evidence="18 19">XC_2019</strain>
        <tissue evidence="18">Muscle</tissue>
    </source>
</reference>
<evidence type="ECO:0000259" key="17">
    <source>
        <dbReference type="PROSITE" id="PS51859"/>
    </source>
</evidence>
<feature type="coiled-coil region" evidence="15">
    <location>
        <begin position="257"/>
        <end position="295"/>
    </location>
</feature>
<dbReference type="PANTHER" id="PTHR22988">
    <property type="entry name" value="MYOTONIC DYSTROPHY S/T KINASE-RELATED"/>
    <property type="match status" value="1"/>
</dbReference>
<evidence type="ECO:0000256" key="13">
    <source>
        <dbReference type="ARBA" id="ARBA00023212"/>
    </source>
</evidence>
<sequence length="443" mass="51394">RISGLEEEARQQRQALSKAETEKRQLQEKYTDQEKKLAEERAAKLRLENRILELEKHGSMMDCDYKQALQKLDELRRHKDRLTEEVKNLTLKIEQETQKRNLTVNDLKAQNQQLNILRTSEKQLKQETNHLLDIKRSLEKQNQELRKSVLLLFLVFALNTLQDPGSGTEGGMDSLAAQLEITLTKADSEQLARSIAEEQYSDLEKEKIMKELELKEMMARHRQELAEKDITIGSVGCRNIRLLVLNLQNGFECVFFCVQLEEANRTLTSDVANLANEKEELNNKLKEAIEESDKSKDWEQQISQMKQSFEKQLQSERTLKTQAVNKLAEIMNRKEVRGGGSRRGNDTDMRRKEKENRKLQLELRSEKEKLNSTMIKYQKEINEMQAVKESQMRIELQMALDSKDSDIEQLRNLLQSLSVQSMDSASVSSGPDFDTDDAYTGRN</sequence>
<dbReference type="PROSITE" id="PS51859">
    <property type="entry name" value="RHO_BD"/>
    <property type="match status" value="1"/>
</dbReference>
<dbReference type="Gene3D" id="1.20.5.730">
    <property type="entry name" value="Single helix bin"/>
    <property type="match status" value="1"/>
</dbReference>
<feature type="coiled-coil region" evidence="15">
    <location>
        <begin position="186"/>
        <end position="220"/>
    </location>
</feature>
<gene>
    <name evidence="18" type="ORF">XENOCAPTIV_025191</name>
</gene>
<dbReference type="Pfam" id="PF08912">
    <property type="entry name" value="Rho_Binding"/>
    <property type="match status" value="1"/>
</dbReference>
<feature type="compositionally biased region" description="Low complexity" evidence="16">
    <location>
        <begin position="420"/>
        <end position="429"/>
    </location>
</feature>
<evidence type="ECO:0000256" key="2">
    <source>
        <dbReference type="ARBA" id="ARBA00004245"/>
    </source>
</evidence>
<feature type="region of interest" description="Disordered" evidence="16">
    <location>
        <begin position="333"/>
        <end position="359"/>
    </location>
</feature>
<feature type="compositionally biased region" description="Basic and acidic residues" evidence="16">
    <location>
        <begin position="19"/>
        <end position="33"/>
    </location>
</feature>
<comment type="cofactor">
    <cofactor evidence="1">
        <name>Mg(2+)</name>
        <dbReference type="ChEBI" id="CHEBI:18420"/>
    </cofactor>
</comment>
<dbReference type="Proteomes" id="UP001434883">
    <property type="component" value="Unassembled WGS sequence"/>
</dbReference>
<dbReference type="EMBL" id="JAHRIN010000601">
    <property type="protein sequence ID" value="MEQ2191269.1"/>
    <property type="molecule type" value="Genomic_DNA"/>
</dbReference>
<evidence type="ECO:0000256" key="6">
    <source>
        <dbReference type="ARBA" id="ARBA00022527"/>
    </source>
</evidence>
<evidence type="ECO:0000256" key="11">
    <source>
        <dbReference type="ARBA" id="ARBA00022842"/>
    </source>
</evidence>
<evidence type="ECO:0000256" key="1">
    <source>
        <dbReference type="ARBA" id="ARBA00001946"/>
    </source>
</evidence>
<keyword evidence="9" id="KW-0418">Kinase</keyword>
<keyword evidence="8" id="KW-0547">Nucleotide-binding</keyword>
<keyword evidence="6" id="KW-0723">Serine/threonine-protein kinase</keyword>
<dbReference type="PANTHER" id="PTHR22988:SF28">
    <property type="entry name" value="RHO-ASSOCIATED PROTEIN KINASE 2"/>
    <property type="match status" value="1"/>
</dbReference>
<evidence type="ECO:0000256" key="9">
    <source>
        <dbReference type="ARBA" id="ARBA00022777"/>
    </source>
</evidence>
<evidence type="ECO:0000256" key="4">
    <source>
        <dbReference type="ARBA" id="ARBA00012513"/>
    </source>
</evidence>
<keyword evidence="11" id="KW-0460">Magnesium</keyword>
<evidence type="ECO:0000256" key="10">
    <source>
        <dbReference type="ARBA" id="ARBA00022840"/>
    </source>
</evidence>
<accession>A0ABV0Q645</accession>
<comment type="caution">
    <text evidence="18">The sequence shown here is derived from an EMBL/GenBank/DDBJ whole genome shotgun (WGS) entry which is preliminary data.</text>
</comment>
<comment type="similarity">
    <text evidence="3">Belongs to the protein kinase superfamily. AGC Ser/Thr protein kinase family.</text>
</comment>
<keyword evidence="19" id="KW-1185">Reference proteome</keyword>
<evidence type="ECO:0000256" key="8">
    <source>
        <dbReference type="ARBA" id="ARBA00022741"/>
    </source>
</evidence>
<keyword evidence="13" id="KW-0206">Cytoskeleton</keyword>